<dbReference type="InterPro" id="IPR058192">
    <property type="entry name" value="WHD_ROQ1-like"/>
</dbReference>
<reference evidence="4 5" key="1">
    <citation type="submission" date="2018-09" db="EMBL/GenBank/DDBJ databases">
        <title>A high-quality reference genome of wild soybean provides a powerful tool to mine soybean genomes.</title>
        <authorList>
            <person name="Xie M."/>
            <person name="Chung C.Y.L."/>
            <person name="Li M.-W."/>
            <person name="Wong F.-L."/>
            <person name="Chan T.-F."/>
            <person name="Lam H.-M."/>
        </authorList>
    </citation>
    <scope>NUCLEOTIDE SEQUENCE [LARGE SCALE GENOMIC DNA]</scope>
    <source>
        <strain evidence="5">cv. W05</strain>
        <tissue evidence="4">Hypocotyl of etiolated seedlings</tissue>
    </source>
</reference>
<dbReference type="SUPFAM" id="SSF46785">
    <property type="entry name" value="Winged helix' DNA-binding domain"/>
    <property type="match status" value="1"/>
</dbReference>
<accession>A0A445HQ85</accession>
<protein>
    <submittedName>
        <fullName evidence="4">Auxin-induced protein 15A</fullName>
    </submittedName>
</protein>
<evidence type="ECO:0000313" key="4">
    <source>
        <dbReference type="EMBL" id="RZB75742.1"/>
    </source>
</evidence>
<dbReference type="EMBL" id="QZWG01000012">
    <property type="protein sequence ID" value="RZB75742.1"/>
    <property type="molecule type" value="Genomic_DNA"/>
</dbReference>
<feature type="domain" description="Disease resistance protein Roq1-like winged-helix" evidence="3">
    <location>
        <begin position="13"/>
        <end position="83"/>
    </location>
</feature>
<keyword evidence="2" id="KW-0677">Repeat</keyword>
<dbReference type="PANTHER" id="PTHR11017:SF259">
    <property type="entry name" value="ADP-RIBOSYL CYCLASE_CYCLIC ADP-RIBOSE HYDROLASE"/>
    <property type="match status" value="1"/>
</dbReference>
<evidence type="ECO:0000256" key="2">
    <source>
        <dbReference type="ARBA" id="ARBA00022737"/>
    </source>
</evidence>
<dbReference type="Pfam" id="PF02519">
    <property type="entry name" value="Auxin_inducible"/>
    <property type="match status" value="1"/>
</dbReference>
<name>A0A445HQ85_GLYSO</name>
<evidence type="ECO:0000256" key="1">
    <source>
        <dbReference type="ARBA" id="ARBA00006974"/>
    </source>
</evidence>
<organism evidence="4 5">
    <name type="scientific">Glycine soja</name>
    <name type="common">Wild soybean</name>
    <dbReference type="NCBI Taxonomy" id="3848"/>
    <lineage>
        <taxon>Eukaryota</taxon>
        <taxon>Viridiplantae</taxon>
        <taxon>Streptophyta</taxon>
        <taxon>Embryophyta</taxon>
        <taxon>Tracheophyta</taxon>
        <taxon>Spermatophyta</taxon>
        <taxon>Magnoliopsida</taxon>
        <taxon>eudicotyledons</taxon>
        <taxon>Gunneridae</taxon>
        <taxon>Pentapetalae</taxon>
        <taxon>rosids</taxon>
        <taxon>fabids</taxon>
        <taxon>Fabales</taxon>
        <taxon>Fabaceae</taxon>
        <taxon>Papilionoideae</taxon>
        <taxon>50 kb inversion clade</taxon>
        <taxon>NPAAA clade</taxon>
        <taxon>indigoferoid/millettioid clade</taxon>
        <taxon>Phaseoleae</taxon>
        <taxon>Glycine</taxon>
        <taxon>Glycine subgen. Soja</taxon>
    </lineage>
</organism>
<dbReference type="PANTHER" id="PTHR11017">
    <property type="entry name" value="LEUCINE-RICH REPEAT-CONTAINING PROTEIN"/>
    <property type="match status" value="1"/>
</dbReference>
<gene>
    <name evidence="4" type="ORF">D0Y65_034296</name>
</gene>
<comment type="caution">
    <text evidence="4">The sequence shown here is derived from an EMBL/GenBank/DDBJ whole genome shotgun (WGS) entry which is preliminary data.</text>
</comment>
<dbReference type="AlphaFoldDB" id="A0A445HQ85"/>
<comment type="similarity">
    <text evidence="1">Belongs to the ARG7 family.</text>
</comment>
<dbReference type="Pfam" id="PF23282">
    <property type="entry name" value="WHD_ROQ1"/>
    <property type="match status" value="1"/>
</dbReference>
<evidence type="ECO:0000259" key="3">
    <source>
        <dbReference type="Pfam" id="PF23282"/>
    </source>
</evidence>
<dbReference type="InterPro" id="IPR003676">
    <property type="entry name" value="SAUR_fam"/>
</dbReference>
<dbReference type="GO" id="GO:0006952">
    <property type="term" value="P:defense response"/>
    <property type="evidence" value="ECO:0007669"/>
    <property type="project" value="InterPro"/>
</dbReference>
<keyword evidence="5" id="KW-1185">Reference proteome</keyword>
<dbReference type="InterPro" id="IPR036390">
    <property type="entry name" value="WH_DNA-bd_sf"/>
</dbReference>
<dbReference type="Proteomes" id="UP000289340">
    <property type="component" value="Chromosome 12"/>
</dbReference>
<dbReference type="GO" id="GO:0009733">
    <property type="term" value="P:response to auxin"/>
    <property type="evidence" value="ECO:0007669"/>
    <property type="project" value="InterPro"/>
</dbReference>
<proteinExistence type="inferred from homology"/>
<sequence length="254" mass="29951">MDVLQISFDELDDKDKKIFLDIACFFADYDEDYVKEIIDFCRFHPENGLRVLVDKSLIRFEFGKIYMHGLLRDLGRYIVREESPKEPRKWNRLWDYKDLHEVMLDNKPHKLIEMSLPESNMKQLWEDKKLFDEPRDDELSEKLCICEAPTQSQSTSSILKKAFHQNKHACHLTATCIEISLKLLSTEKWVSVYLLFDGHQKRFIIAISYLNLPSFQDLLSQAEEEFRYDHSIGGLTIPCSEDVFQHITSHLNGQ</sequence>
<evidence type="ECO:0000313" key="5">
    <source>
        <dbReference type="Proteomes" id="UP000289340"/>
    </source>
</evidence>
<dbReference type="InterPro" id="IPR044974">
    <property type="entry name" value="Disease_R_plants"/>
</dbReference>